<dbReference type="OrthoDB" id="4428031at2"/>
<keyword evidence="2" id="KW-1133">Transmembrane helix</keyword>
<evidence type="ECO:0000313" key="4">
    <source>
        <dbReference type="EMBL" id="TDD24811.1"/>
    </source>
</evidence>
<comment type="caution">
    <text evidence="4">The sequence shown here is derived from an EMBL/GenBank/DDBJ whole genome shotgun (WGS) entry which is preliminary data.</text>
</comment>
<dbReference type="AlphaFoldDB" id="A0A4R4X3F3"/>
<evidence type="ECO:0000256" key="2">
    <source>
        <dbReference type="SAM" id="Phobius"/>
    </source>
</evidence>
<evidence type="ECO:0000256" key="1">
    <source>
        <dbReference type="SAM" id="MobiDB-lite"/>
    </source>
</evidence>
<dbReference type="Pfam" id="PF26526">
    <property type="entry name" value="DUF8175"/>
    <property type="match status" value="1"/>
</dbReference>
<name>A0A4R4X3F3_9ACTN</name>
<feature type="domain" description="DUF8175" evidence="3">
    <location>
        <begin position="86"/>
        <end position="276"/>
    </location>
</feature>
<evidence type="ECO:0000313" key="5">
    <source>
        <dbReference type="Proteomes" id="UP000295172"/>
    </source>
</evidence>
<feature type="compositionally biased region" description="Low complexity" evidence="1">
    <location>
        <begin position="82"/>
        <end position="98"/>
    </location>
</feature>
<dbReference type="Proteomes" id="UP000295172">
    <property type="component" value="Unassembled WGS sequence"/>
</dbReference>
<protein>
    <recommendedName>
        <fullName evidence="3">DUF8175 domain-containing protein</fullName>
    </recommendedName>
</protein>
<keyword evidence="2" id="KW-0472">Membrane</keyword>
<accession>A0A4R4X3F3</accession>
<evidence type="ECO:0000259" key="3">
    <source>
        <dbReference type="Pfam" id="PF26526"/>
    </source>
</evidence>
<sequence>MGLFSGDSGSKDDDAGGEAPGLWQERGFVASAIVVGAVVVCLLVWFFARDPGTPATQPTASPSVVEPTEQPTGEPTVPPATPTDEPTPTSTPSGPPASGRGGCYTKNPDQGRPRVAPSGVTWQFEANMLIPLQQEGGPAVTDESGVLSCFAHSPTGAVLAAMVTLGQIRNPELTDRVLAARIAPGPGRNRAISEARVTRTPRNEGDASQFTGFKVIDYTKDRAIVYIAVRLDSQKIAALPVTLTWSRGDWRIVLQEDGSFNGSVQPDVLRSLDGYIRFRGA</sequence>
<dbReference type="EMBL" id="SMKR01000061">
    <property type="protein sequence ID" value="TDD24811.1"/>
    <property type="molecule type" value="Genomic_DNA"/>
</dbReference>
<feature type="region of interest" description="Disordered" evidence="1">
    <location>
        <begin position="52"/>
        <end position="117"/>
    </location>
</feature>
<keyword evidence="2" id="KW-0812">Transmembrane</keyword>
<organism evidence="4 5">
    <name type="scientific">Kribbella turkmenica</name>
    <dbReference type="NCBI Taxonomy" id="2530375"/>
    <lineage>
        <taxon>Bacteria</taxon>
        <taxon>Bacillati</taxon>
        <taxon>Actinomycetota</taxon>
        <taxon>Actinomycetes</taxon>
        <taxon>Propionibacteriales</taxon>
        <taxon>Kribbellaceae</taxon>
        <taxon>Kribbella</taxon>
    </lineage>
</organism>
<keyword evidence="5" id="KW-1185">Reference proteome</keyword>
<reference evidence="4 5" key="1">
    <citation type="submission" date="2019-02" db="EMBL/GenBank/DDBJ databases">
        <title>Draft genome sequences of novel Actinobacteria.</title>
        <authorList>
            <person name="Sahin N."/>
            <person name="Ay H."/>
            <person name="Saygin H."/>
        </authorList>
    </citation>
    <scope>NUCLEOTIDE SEQUENCE [LARGE SCALE GENOMIC DNA]</scope>
    <source>
        <strain evidence="4 5">16K104</strain>
    </source>
</reference>
<dbReference type="InterPro" id="IPR058488">
    <property type="entry name" value="DUF8175"/>
</dbReference>
<feature type="transmembrane region" description="Helical" evidence="2">
    <location>
        <begin position="28"/>
        <end position="48"/>
    </location>
</feature>
<dbReference type="RefSeq" id="WP_132320759.1">
    <property type="nucleotide sequence ID" value="NZ_SMKR01000061.1"/>
</dbReference>
<gene>
    <name evidence="4" type="ORF">E1218_15825</name>
</gene>
<proteinExistence type="predicted"/>